<evidence type="ECO:0000259" key="6">
    <source>
        <dbReference type="Pfam" id="PF00586"/>
    </source>
</evidence>
<dbReference type="Gramene" id="CMN264CT">
    <property type="protein sequence ID" value="CMN264CT"/>
    <property type="gene ID" value="CMN264C"/>
</dbReference>
<dbReference type="STRING" id="280699.M1UU52"/>
<dbReference type="HOGENOM" id="CLU_719355_0_0_1"/>
<dbReference type="RefSeq" id="XP_005537382.1">
    <property type="nucleotide sequence ID" value="XM_005537325.1"/>
</dbReference>
<dbReference type="PANTHER" id="PTHR10520:SF12">
    <property type="entry name" value="TRIFUNCTIONAL PURINE BIOSYNTHETIC PROTEIN ADENOSINE-3"/>
    <property type="match status" value="1"/>
</dbReference>
<keyword evidence="9" id="KW-1185">Reference proteome</keyword>
<dbReference type="SUPFAM" id="SSF55326">
    <property type="entry name" value="PurM N-terminal domain-like"/>
    <property type="match status" value="1"/>
</dbReference>
<protein>
    <recommendedName>
        <fullName evidence="2">phosphoribosylformylglycinamidine cyclo-ligase</fullName>
        <ecNumber evidence="2">6.3.3.1</ecNumber>
    </recommendedName>
</protein>
<dbReference type="SUPFAM" id="SSF56042">
    <property type="entry name" value="PurM C-terminal domain-like"/>
    <property type="match status" value="1"/>
</dbReference>
<dbReference type="GO" id="GO:0046084">
    <property type="term" value="P:adenine biosynthetic process"/>
    <property type="evidence" value="ECO:0007669"/>
    <property type="project" value="TreeGrafter"/>
</dbReference>
<evidence type="ECO:0000313" key="9">
    <source>
        <dbReference type="Proteomes" id="UP000007014"/>
    </source>
</evidence>
<dbReference type="eggNOG" id="KOG0237">
    <property type="taxonomic scope" value="Eukaryota"/>
</dbReference>
<dbReference type="InterPro" id="IPR016188">
    <property type="entry name" value="PurM-like_N"/>
</dbReference>
<dbReference type="GO" id="GO:0005524">
    <property type="term" value="F:ATP binding"/>
    <property type="evidence" value="ECO:0007669"/>
    <property type="project" value="UniProtKB-KW"/>
</dbReference>
<evidence type="ECO:0000259" key="7">
    <source>
        <dbReference type="Pfam" id="PF02769"/>
    </source>
</evidence>
<accession>M1UU52</accession>
<feature type="domain" description="PurM-like N-terminal" evidence="6">
    <location>
        <begin position="117"/>
        <end position="228"/>
    </location>
</feature>
<dbReference type="GeneID" id="16995201"/>
<keyword evidence="3" id="KW-0436">Ligase</keyword>
<dbReference type="GO" id="GO:0006189">
    <property type="term" value="P:'de novo' IMP biosynthetic process"/>
    <property type="evidence" value="ECO:0007669"/>
    <property type="project" value="UniProtKB-UniPathway"/>
</dbReference>
<dbReference type="CDD" id="cd02196">
    <property type="entry name" value="PurM"/>
    <property type="match status" value="1"/>
</dbReference>
<dbReference type="GO" id="GO:0004637">
    <property type="term" value="F:phosphoribosylamine-glycine ligase activity"/>
    <property type="evidence" value="ECO:0007669"/>
    <property type="project" value="TreeGrafter"/>
</dbReference>
<dbReference type="GO" id="GO:0004641">
    <property type="term" value="F:phosphoribosylformylglycinamidine cyclo-ligase activity"/>
    <property type="evidence" value="ECO:0007669"/>
    <property type="project" value="UniProtKB-EC"/>
</dbReference>
<dbReference type="KEGG" id="cme:CYME_CMN264C"/>
<reference evidence="8 9" key="2">
    <citation type="journal article" date="2007" name="BMC Biol.">
        <title>A 100%-complete sequence reveals unusually simple genomic features in the hot-spring red alga Cyanidioschyzon merolae.</title>
        <authorList>
            <person name="Nozaki H."/>
            <person name="Takano H."/>
            <person name="Misumi O."/>
            <person name="Terasawa K."/>
            <person name="Matsuzaki M."/>
            <person name="Maruyama S."/>
            <person name="Nishida K."/>
            <person name="Yagisawa F."/>
            <person name="Yoshida Y."/>
            <person name="Fujiwara T."/>
            <person name="Takio S."/>
            <person name="Tamura K."/>
            <person name="Chung S.J."/>
            <person name="Nakamura S."/>
            <person name="Kuroiwa H."/>
            <person name="Tanaka K."/>
            <person name="Sato N."/>
            <person name="Kuroiwa T."/>
        </authorList>
    </citation>
    <scope>NUCLEOTIDE SEQUENCE [LARGE SCALE GENOMIC DNA]</scope>
    <source>
        <strain evidence="8 9">10D</strain>
    </source>
</reference>
<evidence type="ECO:0000256" key="2">
    <source>
        <dbReference type="ARBA" id="ARBA00013047"/>
    </source>
</evidence>
<keyword evidence="5" id="KW-0067">ATP-binding</keyword>
<dbReference type="PANTHER" id="PTHR10520">
    <property type="entry name" value="TRIFUNCTIONAL PURINE BIOSYNTHETIC PROTEIN ADENOSINE-3-RELATED"/>
    <property type="match status" value="1"/>
</dbReference>
<dbReference type="GO" id="GO:0005829">
    <property type="term" value="C:cytosol"/>
    <property type="evidence" value="ECO:0007669"/>
    <property type="project" value="TreeGrafter"/>
</dbReference>
<dbReference type="EMBL" id="AP006496">
    <property type="protein sequence ID" value="BAM81346.1"/>
    <property type="molecule type" value="Genomic_DNA"/>
</dbReference>
<dbReference type="HAMAP" id="MF_00741">
    <property type="entry name" value="AIRS"/>
    <property type="match status" value="1"/>
</dbReference>
<dbReference type="Gene3D" id="3.30.1330.10">
    <property type="entry name" value="PurM-like, N-terminal domain"/>
    <property type="match status" value="1"/>
</dbReference>
<keyword evidence="4" id="KW-0547">Nucleotide-binding</keyword>
<dbReference type="InterPro" id="IPR036676">
    <property type="entry name" value="PurM-like_C_sf"/>
</dbReference>
<sequence length="451" mass="47703">MPSRQRSIVAFKNALFTPGLRAAASTRQVKARVRHSQPSRSSVRFVCRRRSGLGTRPGIAAAAAIKATAPSPSYAESGVDLDVESASVRALVKALGAPGRTPPALGAPADQLGGFSGLIDFGPNTLLALCTDGVGSKLVLATQLGLYDGIPYDCVAMNVNDLLCIGAEPLAFVDYIAAPHPEPALWATLGKALGAACRLARVTLAGGETASLPDMVTHLDMSGTALGWLPRGAQLDGRRIEPGDLLLGLPSSGLHSNGYSLVRKVVARSGADLNAPPPFDVATEASACMRFMVSGEEHQPTWSMTTLGQVLLYPTAIYVNPIADLVRLCREQHAQAPCSYEALHGLAHITGGGLSNLLRWRSDLGFDIENPLPVHPEFRWLQFAAGSISDAEMYRVFNMGMGMVLVVETSAAAQVCGWLAERVPGVQIVGRVTESGRVRHCPSGVEYDQYG</sequence>
<dbReference type="Gene3D" id="3.90.650.10">
    <property type="entry name" value="PurM-like C-terminal domain"/>
    <property type="match status" value="1"/>
</dbReference>
<evidence type="ECO:0000256" key="1">
    <source>
        <dbReference type="ARBA" id="ARBA00004686"/>
    </source>
</evidence>
<evidence type="ECO:0000256" key="5">
    <source>
        <dbReference type="ARBA" id="ARBA00022840"/>
    </source>
</evidence>
<dbReference type="InterPro" id="IPR036921">
    <property type="entry name" value="PurM-like_N_sf"/>
</dbReference>
<evidence type="ECO:0000256" key="4">
    <source>
        <dbReference type="ARBA" id="ARBA00022741"/>
    </source>
</evidence>
<reference evidence="8 9" key="1">
    <citation type="journal article" date="2004" name="Nature">
        <title>Genome sequence of the ultrasmall unicellular red alga Cyanidioschyzon merolae 10D.</title>
        <authorList>
            <person name="Matsuzaki M."/>
            <person name="Misumi O."/>
            <person name="Shin-i T."/>
            <person name="Maruyama S."/>
            <person name="Takahara M."/>
            <person name="Miyagishima S."/>
            <person name="Mori T."/>
            <person name="Nishida K."/>
            <person name="Yagisawa F."/>
            <person name="Nishida K."/>
            <person name="Yoshida Y."/>
            <person name="Nishimura Y."/>
            <person name="Nakao S."/>
            <person name="Kobayashi T."/>
            <person name="Momoyama Y."/>
            <person name="Higashiyama T."/>
            <person name="Minoda A."/>
            <person name="Sano M."/>
            <person name="Nomoto H."/>
            <person name="Oishi K."/>
            <person name="Hayashi H."/>
            <person name="Ohta F."/>
            <person name="Nishizaka S."/>
            <person name="Haga S."/>
            <person name="Miura S."/>
            <person name="Morishita T."/>
            <person name="Kabeya Y."/>
            <person name="Terasawa K."/>
            <person name="Suzuki Y."/>
            <person name="Ishii Y."/>
            <person name="Asakawa S."/>
            <person name="Takano H."/>
            <person name="Ohta N."/>
            <person name="Kuroiwa H."/>
            <person name="Tanaka K."/>
            <person name="Shimizu N."/>
            <person name="Sugano S."/>
            <person name="Sato N."/>
            <person name="Nozaki H."/>
            <person name="Ogasawara N."/>
            <person name="Kohara Y."/>
            <person name="Kuroiwa T."/>
        </authorList>
    </citation>
    <scope>NUCLEOTIDE SEQUENCE [LARGE SCALE GENOMIC DNA]</scope>
    <source>
        <strain evidence="8 9">10D</strain>
    </source>
</reference>
<name>M1UU52_CYAM1</name>
<dbReference type="InterPro" id="IPR010918">
    <property type="entry name" value="PurM-like_C_dom"/>
</dbReference>
<comment type="pathway">
    <text evidence="1">Purine metabolism; IMP biosynthesis via de novo pathway; 5-amino-1-(5-phospho-D-ribosyl)imidazole from N(2)-formyl-N(1)-(5-phospho-D-ribosyl)glycinamide: step 2/2.</text>
</comment>
<dbReference type="AlphaFoldDB" id="M1UU52"/>
<dbReference type="Proteomes" id="UP000007014">
    <property type="component" value="Chromosome 14"/>
</dbReference>
<dbReference type="Pfam" id="PF02769">
    <property type="entry name" value="AIRS_C"/>
    <property type="match status" value="1"/>
</dbReference>
<dbReference type="UniPathway" id="UPA00074">
    <property type="reaction ID" value="UER00129"/>
</dbReference>
<dbReference type="EC" id="6.3.3.1" evidence="2"/>
<gene>
    <name evidence="8" type="ORF">CYME_CMN264C</name>
</gene>
<dbReference type="InterPro" id="IPR004733">
    <property type="entry name" value="PurM_cligase"/>
</dbReference>
<feature type="domain" description="PurM-like C-terminal" evidence="7">
    <location>
        <begin position="241"/>
        <end position="439"/>
    </location>
</feature>
<dbReference type="OrthoDB" id="2018833at2759"/>
<organism evidence="8 9">
    <name type="scientific">Cyanidioschyzon merolae (strain NIES-3377 / 10D)</name>
    <name type="common">Unicellular red alga</name>
    <dbReference type="NCBI Taxonomy" id="280699"/>
    <lineage>
        <taxon>Eukaryota</taxon>
        <taxon>Rhodophyta</taxon>
        <taxon>Bangiophyceae</taxon>
        <taxon>Cyanidiales</taxon>
        <taxon>Cyanidiaceae</taxon>
        <taxon>Cyanidioschyzon</taxon>
    </lineage>
</organism>
<dbReference type="OMA" id="TDWKEMY"/>
<evidence type="ECO:0000256" key="3">
    <source>
        <dbReference type="ARBA" id="ARBA00022598"/>
    </source>
</evidence>
<proteinExistence type="inferred from homology"/>
<dbReference type="Pfam" id="PF00586">
    <property type="entry name" value="AIRS"/>
    <property type="match status" value="1"/>
</dbReference>
<evidence type="ECO:0000313" key="8">
    <source>
        <dbReference type="EMBL" id="BAM81346.1"/>
    </source>
</evidence>